<proteinExistence type="predicted"/>
<name>A0A218M3F6_9CAUD</name>
<accession>A0A218M3F6</accession>
<keyword evidence="2" id="KW-1185">Reference proteome</keyword>
<dbReference type="GeneID" id="40085720"/>
<dbReference type="KEGG" id="vg:40085720"/>
<dbReference type="RefSeq" id="YP_009609635.1">
    <property type="nucleotide sequence ID" value="NC_041997.1"/>
</dbReference>
<protein>
    <submittedName>
        <fullName evidence="1">Uncharacterized protein</fullName>
    </submittedName>
</protein>
<dbReference type="EMBL" id="KY979132">
    <property type="protein sequence ID" value="ASD50569.1"/>
    <property type="molecule type" value="Genomic_DNA"/>
</dbReference>
<sequence length="153" mass="17385">MKNFQVCQTVELSGIRLAYAVALVEGITGRIPQRGRDSLIRLYLLKRHSDHRDCWGKPQAEPVSFDEAEYLFDNDSGGMYHPHMSWGTGGPIVERHRIAWEPAGDGWIAKHGTFENAPYAQQHAVLGRTQLEAAMRLHVRDRFGDTLQLPDYI</sequence>
<organism evidence="1 2">
    <name type="scientific">Acidovorax phage ACP17</name>
    <dbReference type="NCBI Taxonomy" id="2010329"/>
    <lineage>
        <taxon>Viruses</taxon>
        <taxon>Duplodnaviria</taxon>
        <taxon>Heunggongvirae</taxon>
        <taxon>Uroviricota</taxon>
        <taxon>Caudoviricetes</taxon>
        <taxon>Busanvirus</taxon>
        <taxon>Busanvirus ACP17</taxon>
    </lineage>
</organism>
<evidence type="ECO:0000313" key="2">
    <source>
        <dbReference type="Proteomes" id="UP000224101"/>
    </source>
</evidence>
<dbReference type="Proteomes" id="UP000224101">
    <property type="component" value="Segment"/>
</dbReference>
<dbReference type="Pfam" id="PF10765">
    <property type="entry name" value="Phage_P22_NinX"/>
    <property type="match status" value="1"/>
</dbReference>
<dbReference type="InterPro" id="IPR019701">
    <property type="entry name" value="Phage_P22_NinX"/>
</dbReference>
<reference evidence="1 2" key="1">
    <citation type="submission" date="2017-08" db="EMBL/GenBank/DDBJ databases">
        <title>Characterization and complete genome sequence of novel bacteriophage infecting the causal agent of bacterial fruit blotch, Acidovorax citrulli.</title>
        <authorList>
            <person name="Midani A.R."/>
            <person name="Park S.-H."/>
            <person name="Choi T.-J."/>
        </authorList>
    </citation>
    <scope>NUCLEOTIDE SEQUENCE [LARGE SCALE GENOMIC DNA]</scope>
</reference>
<dbReference type="OrthoDB" id="41425at10239"/>
<evidence type="ECO:0000313" key="1">
    <source>
        <dbReference type="EMBL" id="ASD50569.1"/>
    </source>
</evidence>